<dbReference type="EMBL" id="PEMJ01000155">
    <property type="protein sequence ID" value="RTI15307.1"/>
    <property type="molecule type" value="Genomic_DNA"/>
</dbReference>
<name>A0A430UZV4_THESC</name>
<reference evidence="2 3" key="1">
    <citation type="journal article" date="2019" name="Extremophiles">
        <title>Biogeography of thermophiles and predominance of Thermus scotoductus in domestic water heaters.</title>
        <authorList>
            <person name="Wilpiszeski R.L."/>
            <person name="Zhang Z."/>
            <person name="House C.H."/>
        </authorList>
    </citation>
    <scope>NUCLEOTIDE SEQUENCE [LARGE SCALE GENOMIC DNA]</scope>
    <source>
        <strain evidence="2 3">14_S14</strain>
    </source>
</reference>
<feature type="transmembrane region" description="Helical" evidence="1">
    <location>
        <begin position="88"/>
        <end position="107"/>
    </location>
</feature>
<gene>
    <name evidence="2" type="ORF">CSW27_06075</name>
</gene>
<dbReference type="RefSeq" id="WP_126204649.1">
    <property type="nucleotide sequence ID" value="NZ_PEMJ01000155.1"/>
</dbReference>
<keyword evidence="1" id="KW-0812">Transmembrane</keyword>
<dbReference type="Proteomes" id="UP000287155">
    <property type="component" value="Unassembled WGS sequence"/>
</dbReference>
<accession>A0A430UZV4</accession>
<sequence length="118" mass="13571">MEVNGERHFQRLEALEGQVREHGVLIREVTRRLERQDALSQELGRLDAITSEVQRRVERLERIPDDISEMKQDLREIRSRIEAQSQGASLAQSLIWSIVMLILGYLLNTLPRLLGIGG</sequence>
<organism evidence="2 3">
    <name type="scientific">Thermus scotoductus</name>
    <dbReference type="NCBI Taxonomy" id="37636"/>
    <lineage>
        <taxon>Bacteria</taxon>
        <taxon>Thermotogati</taxon>
        <taxon>Deinococcota</taxon>
        <taxon>Deinococci</taxon>
        <taxon>Thermales</taxon>
        <taxon>Thermaceae</taxon>
        <taxon>Thermus</taxon>
    </lineage>
</organism>
<evidence type="ECO:0000256" key="1">
    <source>
        <dbReference type="SAM" id="Phobius"/>
    </source>
</evidence>
<protein>
    <submittedName>
        <fullName evidence="2">Uncharacterized protein</fullName>
    </submittedName>
</protein>
<dbReference type="AlphaFoldDB" id="A0A430UZV4"/>
<evidence type="ECO:0000313" key="3">
    <source>
        <dbReference type="Proteomes" id="UP000287155"/>
    </source>
</evidence>
<keyword evidence="1" id="KW-1133">Transmembrane helix</keyword>
<keyword evidence="1" id="KW-0472">Membrane</keyword>
<comment type="caution">
    <text evidence="2">The sequence shown here is derived from an EMBL/GenBank/DDBJ whole genome shotgun (WGS) entry which is preliminary data.</text>
</comment>
<evidence type="ECO:0000313" key="2">
    <source>
        <dbReference type="EMBL" id="RTI15307.1"/>
    </source>
</evidence>
<proteinExistence type="predicted"/>